<evidence type="ECO:0000256" key="6">
    <source>
        <dbReference type="ARBA" id="ARBA00023277"/>
    </source>
</evidence>
<dbReference type="PRINTS" id="PR00131">
    <property type="entry name" value="GLHYDRLASE1"/>
</dbReference>
<dbReference type="GO" id="GO:0005829">
    <property type="term" value="C:cytosol"/>
    <property type="evidence" value="ECO:0007669"/>
    <property type="project" value="TreeGrafter"/>
</dbReference>
<evidence type="ECO:0000256" key="2">
    <source>
        <dbReference type="ARBA" id="ARBA00010838"/>
    </source>
</evidence>
<dbReference type="InterPro" id="IPR018120">
    <property type="entry name" value="Glyco_hydro_1_AS"/>
</dbReference>
<dbReference type="InterPro" id="IPR017736">
    <property type="entry name" value="Glyco_hydro_1_beta-glucosidase"/>
</dbReference>
<evidence type="ECO:0000256" key="9">
    <source>
        <dbReference type="PIRSR" id="PIRSR617736-1"/>
    </source>
</evidence>
<dbReference type="EC" id="3.2.1.21" evidence="3 12"/>
<dbReference type="InterPro" id="IPR001360">
    <property type="entry name" value="Glyco_hydro_1"/>
</dbReference>
<evidence type="ECO:0000256" key="12">
    <source>
        <dbReference type="RuleBase" id="RU361175"/>
    </source>
</evidence>
<gene>
    <name evidence="13" type="ORF">C1I92_12000</name>
</gene>
<accession>A0A2W2BEH2</accession>
<dbReference type="InterPro" id="IPR033132">
    <property type="entry name" value="GH_1_N_CS"/>
</dbReference>
<dbReference type="PANTHER" id="PTHR10353:SF36">
    <property type="entry name" value="LP05116P"/>
    <property type="match status" value="1"/>
</dbReference>
<dbReference type="SUPFAM" id="SSF51445">
    <property type="entry name" value="(Trans)glycosidases"/>
    <property type="match status" value="1"/>
</dbReference>
<dbReference type="PROSITE" id="PS00572">
    <property type="entry name" value="GLYCOSYL_HYDROL_F1_1"/>
    <property type="match status" value="1"/>
</dbReference>
<dbReference type="GO" id="GO:0030245">
    <property type="term" value="P:cellulose catabolic process"/>
    <property type="evidence" value="ECO:0007669"/>
    <property type="project" value="UniProtKB-KW"/>
</dbReference>
<evidence type="ECO:0000313" key="14">
    <source>
        <dbReference type="Proteomes" id="UP000248764"/>
    </source>
</evidence>
<dbReference type="PROSITE" id="PS00653">
    <property type="entry name" value="GLYCOSYL_HYDROL_F1_2"/>
    <property type="match status" value="1"/>
</dbReference>
<evidence type="ECO:0000256" key="1">
    <source>
        <dbReference type="ARBA" id="ARBA00000448"/>
    </source>
</evidence>
<feature type="binding site" evidence="10">
    <location>
        <position position="293"/>
    </location>
    <ligand>
        <name>substrate</name>
    </ligand>
</feature>
<evidence type="ECO:0000256" key="3">
    <source>
        <dbReference type="ARBA" id="ARBA00012744"/>
    </source>
</evidence>
<comment type="similarity">
    <text evidence="2 12">Belongs to the glycosyl hydrolase 1 family.</text>
</comment>
<dbReference type="Proteomes" id="UP000248764">
    <property type="component" value="Unassembled WGS sequence"/>
</dbReference>
<name>A0A2W2BEH2_9ACTN</name>
<keyword evidence="5" id="KW-0136">Cellulose degradation</keyword>
<keyword evidence="4 12" id="KW-0378">Hydrolase</keyword>
<dbReference type="EMBL" id="POTW01000023">
    <property type="protein sequence ID" value="PZF83660.1"/>
    <property type="molecule type" value="Genomic_DNA"/>
</dbReference>
<sequence length="450" mass="50588">MTFPGGFQFGVATSAFQIEGAWDADGKGPSIWDTFGHTPGKVHDDIPGDVACDHYHRFREDVALLKDLGVDSYRFSLSWPRIMPDGTGAVNRKGLDFYKALVDELLEAGIAPNVTLYHWDLPQALEDRGGWPNRDVAGWFADYAALVFDEFRGLVPRWSTLNEPIALWVGYGMGTFAPGRTDERAGRQAMHNALLAHGRGVEAFRASGDPDAEIGVVIDIWKRHPARPTVADHDAVERGEDETFRFFLDPLLLGGYRDRLVRRLTERGVMPETRPEDFELITTPVDYLGLNVYSRVVTSAEDDDPRWWVAGDGHPGGNFLDNGMEFYPKSVYDAINMVTGEYGFDRPIYVTENGVSDTLGDDVAHPIDDVERIRYVAGFLSWIAKAIEEGADVRGYYLWSLLDNYEWSAGFGQRFGLYHVDTRTLVRTPKRSAHWYRDVIAARGFDPPEL</sequence>
<proteinExistence type="inferred from homology"/>
<dbReference type="GO" id="GO:0008422">
    <property type="term" value="F:beta-glucosidase activity"/>
    <property type="evidence" value="ECO:0007669"/>
    <property type="project" value="UniProtKB-EC"/>
</dbReference>
<keyword evidence="6" id="KW-0119">Carbohydrate metabolism</keyword>
<feature type="binding site" evidence="10">
    <location>
        <position position="399"/>
    </location>
    <ligand>
        <name>substrate</name>
    </ligand>
</feature>
<feature type="binding site" evidence="10">
    <location>
        <position position="162"/>
    </location>
    <ligand>
        <name>substrate</name>
    </ligand>
</feature>
<evidence type="ECO:0000256" key="5">
    <source>
        <dbReference type="ARBA" id="ARBA00023001"/>
    </source>
</evidence>
<feature type="binding site" evidence="10">
    <location>
        <begin position="406"/>
        <end position="407"/>
    </location>
    <ligand>
        <name>substrate</name>
    </ligand>
</feature>
<keyword evidence="7 12" id="KW-0326">Glycosidase</keyword>
<dbReference type="NCBIfam" id="TIGR03356">
    <property type="entry name" value="BGL"/>
    <property type="match status" value="1"/>
</dbReference>
<feature type="binding site" evidence="10">
    <location>
        <position position="17"/>
    </location>
    <ligand>
        <name>substrate</name>
    </ligand>
</feature>
<organism evidence="13 14">
    <name type="scientific">Jiangella anatolica</name>
    <dbReference type="NCBI Taxonomy" id="2670374"/>
    <lineage>
        <taxon>Bacteria</taxon>
        <taxon>Bacillati</taxon>
        <taxon>Actinomycetota</taxon>
        <taxon>Actinomycetes</taxon>
        <taxon>Jiangellales</taxon>
        <taxon>Jiangellaceae</taxon>
        <taxon>Jiangella</taxon>
    </lineage>
</organism>
<feature type="active site" description="Nucleophile" evidence="9 11">
    <location>
        <position position="352"/>
    </location>
</feature>
<keyword evidence="14" id="KW-1185">Reference proteome</keyword>
<evidence type="ECO:0000256" key="7">
    <source>
        <dbReference type="ARBA" id="ARBA00023295"/>
    </source>
</evidence>
<comment type="catalytic activity">
    <reaction evidence="1 12">
        <text>Hydrolysis of terminal, non-reducing beta-D-glucosyl residues with release of beta-D-glucose.</text>
        <dbReference type="EC" id="3.2.1.21"/>
    </reaction>
</comment>
<dbReference type="FunFam" id="3.20.20.80:FF:000004">
    <property type="entry name" value="Beta-glucosidase 6-phospho-beta-glucosidase"/>
    <property type="match status" value="1"/>
</dbReference>
<reference evidence="13 14" key="1">
    <citation type="submission" date="2018-01" db="EMBL/GenBank/DDBJ databases">
        <title>Draft genome sequence of Jiangella sp. GTF31.</title>
        <authorList>
            <person name="Sahin N."/>
            <person name="Ay H."/>
            <person name="Saygin H."/>
        </authorList>
    </citation>
    <scope>NUCLEOTIDE SEQUENCE [LARGE SCALE GENOMIC DNA]</scope>
    <source>
        <strain evidence="13 14">GTF31</strain>
    </source>
</reference>
<evidence type="ECO:0000256" key="4">
    <source>
        <dbReference type="ARBA" id="ARBA00022801"/>
    </source>
</evidence>
<feature type="active site" description="Proton donor" evidence="9">
    <location>
        <position position="163"/>
    </location>
</feature>
<dbReference type="PANTHER" id="PTHR10353">
    <property type="entry name" value="GLYCOSYL HYDROLASE"/>
    <property type="match status" value="1"/>
</dbReference>
<dbReference type="InterPro" id="IPR017853">
    <property type="entry name" value="GH"/>
</dbReference>
<comment type="caution">
    <text evidence="13">The sequence shown here is derived from an EMBL/GenBank/DDBJ whole genome shotgun (WGS) entry which is preliminary data.</text>
</comment>
<evidence type="ECO:0000313" key="13">
    <source>
        <dbReference type="EMBL" id="PZF83660.1"/>
    </source>
</evidence>
<dbReference type="Gene3D" id="3.20.20.80">
    <property type="entry name" value="Glycosidases"/>
    <property type="match status" value="1"/>
</dbReference>
<dbReference type="AlphaFoldDB" id="A0A2W2BEH2"/>
<keyword evidence="8" id="KW-0624">Polysaccharide degradation</keyword>
<evidence type="ECO:0000256" key="11">
    <source>
        <dbReference type="PROSITE-ProRule" id="PRU10055"/>
    </source>
</evidence>
<evidence type="ECO:0000256" key="10">
    <source>
        <dbReference type="PIRSR" id="PIRSR617736-2"/>
    </source>
</evidence>
<dbReference type="Pfam" id="PF00232">
    <property type="entry name" value="Glyco_hydro_1"/>
    <property type="match status" value="1"/>
</dbReference>
<evidence type="ECO:0000256" key="8">
    <source>
        <dbReference type="ARBA" id="ARBA00023326"/>
    </source>
</evidence>
<protein>
    <recommendedName>
        <fullName evidence="3 12">Beta-glucosidase</fullName>
        <ecNumber evidence="3 12">3.2.1.21</ecNumber>
    </recommendedName>
</protein>
<feature type="binding site" evidence="10">
    <location>
        <position position="118"/>
    </location>
    <ligand>
        <name>substrate</name>
    </ligand>
</feature>